<dbReference type="SMART" id="SM00701">
    <property type="entry name" value="PGRP"/>
    <property type="match status" value="1"/>
</dbReference>
<dbReference type="SUPFAM" id="SSF47090">
    <property type="entry name" value="PGBD-like"/>
    <property type="match status" value="2"/>
</dbReference>
<sequence length="386" mass="41172">MEFATMAHDSSALDRRTLFKATLGAATVAVVGTDMVAAGAASAAPAVPGAATAADPFGFVVGCDEWGARPPSSTIQLSGNVTNKIIVHHMAFPNSTDYSLDHAKQLARDCQNLHMDTNGWADTGQHFTVSRGGYVMEGRHRSLETLEGGQQQVVAAHCPGENGNAIGIENEGTYITETPPRALIDALTKLCATVCTQYGLHAYDIFGHWDFRDTDCPGIAFYREFPMLRRRVQAALGESASAAPARRWPDIWRFVGGPVVRLGQYLLNSRGYQLATDGGFGAATLAAVQDWQAKQGLAVDPDGTFTTATWETLVAPVYRDGSGPAVAGLQFLLNHKGYALSETGAYDDATQTAVKQLQRLHGLRPTGKVDTTTWCAVAGGTVREAL</sequence>
<accession>A0A8J3NBT2</accession>
<feature type="domain" description="N-acetylmuramoyl-L-alanine amidase" evidence="2">
    <location>
        <begin position="70"/>
        <end position="218"/>
    </location>
</feature>
<dbReference type="Pfam" id="PF01471">
    <property type="entry name" value="PG_binding_1"/>
    <property type="match status" value="2"/>
</dbReference>
<dbReference type="Proteomes" id="UP000612808">
    <property type="component" value="Unassembled WGS sequence"/>
</dbReference>
<dbReference type="Gene3D" id="3.40.80.10">
    <property type="entry name" value="Peptidoglycan recognition protein-like"/>
    <property type="match status" value="1"/>
</dbReference>
<dbReference type="InterPro" id="IPR036366">
    <property type="entry name" value="PGBDSf"/>
</dbReference>
<evidence type="ECO:0000259" key="2">
    <source>
        <dbReference type="SMART" id="SM00644"/>
    </source>
</evidence>
<comment type="similarity">
    <text evidence="1">Belongs to the N-acetylmuramoyl-L-alanine amidase 2 family.</text>
</comment>
<evidence type="ECO:0000313" key="5">
    <source>
        <dbReference type="Proteomes" id="UP000612808"/>
    </source>
</evidence>
<dbReference type="Gene3D" id="1.10.101.10">
    <property type="entry name" value="PGBD-like superfamily/PGBD"/>
    <property type="match status" value="2"/>
</dbReference>
<feature type="domain" description="Peptidoglycan recognition protein family" evidence="3">
    <location>
        <begin position="58"/>
        <end position="212"/>
    </location>
</feature>
<evidence type="ECO:0008006" key="6">
    <source>
        <dbReference type="Google" id="ProtNLM"/>
    </source>
</evidence>
<dbReference type="SMART" id="SM00644">
    <property type="entry name" value="Ami_2"/>
    <property type="match status" value="1"/>
</dbReference>
<dbReference type="InterPro" id="IPR006311">
    <property type="entry name" value="TAT_signal"/>
</dbReference>
<dbReference type="InterPro" id="IPR036365">
    <property type="entry name" value="PGBD-like_sf"/>
</dbReference>
<evidence type="ECO:0000256" key="1">
    <source>
        <dbReference type="ARBA" id="ARBA00007553"/>
    </source>
</evidence>
<dbReference type="SUPFAM" id="SSF55846">
    <property type="entry name" value="N-acetylmuramoyl-L-alanine amidase-like"/>
    <property type="match status" value="1"/>
</dbReference>
<evidence type="ECO:0000259" key="3">
    <source>
        <dbReference type="SMART" id="SM00701"/>
    </source>
</evidence>
<dbReference type="GO" id="GO:0008270">
    <property type="term" value="F:zinc ion binding"/>
    <property type="evidence" value="ECO:0007669"/>
    <property type="project" value="InterPro"/>
</dbReference>
<dbReference type="InterPro" id="IPR006619">
    <property type="entry name" value="PGRP_domain_met/bac"/>
</dbReference>
<dbReference type="Pfam" id="PF01510">
    <property type="entry name" value="Amidase_2"/>
    <property type="match status" value="1"/>
</dbReference>
<comment type="caution">
    <text evidence="4">The sequence shown here is derived from an EMBL/GenBank/DDBJ whole genome shotgun (WGS) entry which is preliminary data.</text>
</comment>
<dbReference type="InterPro" id="IPR015510">
    <property type="entry name" value="PGRP"/>
</dbReference>
<organism evidence="4 5">
    <name type="scientific">Actinocatenispora rupis</name>
    <dbReference type="NCBI Taxonomy" id="519421"/>
    <lineage>
        <taxon>Bacteria</taxon>
        <taxon>Bacillati</taxon>
        <taxon>Actinomycetota</taxon>
        <taxon>Actinomycetes</taxon>
        <taxon>Micromonosporales</taxon>
        <taxon>Micromonosporaceae</taxon>
        <taxon>Actinocatenispora</taxon>
    </lineage>
</organism>
<dbReference type="PANTHER" id="PTHR11022:SF41">
    <property type="entry name" value="PEPTIDOGLYCAN-RECOGNITION PROTEIN LC-RELATED"/>
    <property type="match status" value="1"/>
</dbReference>
<dbReference type="AlphaFoldDB" id="A0A8J3NBT2"/>
<dbReference type="PROSITE" id="PS51318">
    <property type="entry name" value="TAT"/>
    <property type="match status" value="1"/>
</dbReference>
<gene>
    <name evidence="4" type="ORF">Aru02nite_05630</name>
</gene>
<dbReference type="CDD" id="cd06583">
    <property type="entry name" value="PGRP"/>
    <property type="match status" value="1"/>
</dbReference>
<dbReference type="GO" id="GO:0009253">
    <property type="term" value="P:peptidoglycan catabolic process"/>
    <property type="evidence" value="ECO:0007669"/>
    <property type="project" value="InterPro"/>
</dbReference>
<keyword evidence="5" id="KW-1185">Reference proteome</keyword>
<proteinExistence type="inferred from homology"/>
<dbReference type="EMBL" id="BOMB01000002">
    <property type="protein sequence ID" value="GID09674.1"/>
    <property type="molecule type" value="Genomic_DNA"/>
</dbReference>
<dbReference type="InterPro" id="IPR002502">
    <property type="entry name" value="Amidase_domain"/>
</dbReference>
<dbReference type="InterPro" id="IPR036505">
    <property type="entry name" value="Amidase/PGRP_sf"/>
</dbReference>
<reference evidence="4" key="1">
    <citation type="submission" date="2021-01" db="EMBL/GenBank/DDBJ databases">
        <title>Whole genome shotgun sequence of Actinocatenispora rupis NBRC 107355.</title>
        <authorList>
            <person name="Komaki H."/>
            <person name="Tamura T."/>
        </authorList>
    </citation>
    <scope>NUCLEOTIDE SEQUENCE</scope>
    <source>
        <strain evidence="4">NBRC 107355</strain>
    </source>
</reference>
<dbReference type="InterPro" id="IPR002477">
    <property type="entry name" value="Peptidoglycan-bd-like"/>
</dbReference>
<evidence type="ECO:0000313" key="4">
    <source>
        <dbReference type="EMBL" id="GID09674.1"/>
    </source>
</evidence>
<dbReference type="PANTHER" id="PTHR11022">
    <property type="entry name" value="PEPTIDOGLYCAN RECOGNITION PROTEIN"/>
    <property type="match status" value="1"/>
</dbReference>
<dbReference type="GO" id="GO:0008745">
    <property type="term" value="F:N-acetylmuramoyl-L-alanine amidase activity"/>
    <property type="evidence" value="ECO:0007669"/>
    <property type="project" value="InterPro"/>
</dbReference>
<name>A0A8J3NBT2_9ACTN</name>
<protein>
    <recommendedName>
        <fullName evidence="6">Peptidoglycan-binding (PGRP) domain of peptidoglycan hydrolases-containing protein</fullName>
    </recommendedName>
</protein>